<feature type="region of interest" description="Disordered" evidence="1">
    <location>
        <begin position="43"/>
        <end position="89"/>
    </location>
</feature>
<feature type="non-terminal residue" evidence="2">
    <location>
        <position position="1"/>
    </location>
</feature>
<dbReference type="EMBL" id="MU863625">
    <property type="protein sequence ID" value="KAK4105707.1"/>
    <property type="molecule type" value="Genomic_DNA"/>
</dbReference>
<reference evidence="2" key="1">
    <citation type="journal article" date="2023" name="Mol. Phylogenet. Evol.">
        <title>Genome-scale phylogeny and comparative genomics of the fungal order Sordariales.</title>
        <authorList>
            <person name="Hensen N."/>
            <person name="Bonometti L."/>
            <person name="Westerberg I."/>
            <person name="Brannstrom I.O."/>
            <person name="Guillou S."/>
            <person name="Cros-Aarteil S."/>
            <person name="Calhoun S."/>
            <person name="Haridas S."/>
            <person name="Kuo A."/>
            <person name="Mondo S."/>
            <person name="Pangilinan J."/>
            <person name="Riley R."/>
            <person name="LaButti K."/>
            <person name="Andreopoulos B."/>
            <person name="Lipzen A."/>
            <person name="Chen C."/>
            <person name="Yan M."/>
            <person name="Daum C."/>
            <person name="Ng V."/>
            <person name="Clum A."/>
            <person name="Steindorff A."/>
            <person name="Ohm R.A."/>
            <person name="Martin F."/>
            <person name="Silar P."/>
            <person name="Natvig D.O."/>
            <person name="Lalanne C."/>
            <person name="Gautier V."/>
            <person name="Ament-Velasquez S.L."/>
            <person name="Kruys A."/>
            <person name="Hutchinson M.I."/>
            <person name="Powell A.J."/>
            <person name="Barry K."/>
            <person name="Miller A.N."/>
            <person name="Grigoriev I.V."/>
            <person name="Debuchy R."/>
            <person name="Gladieux P."/>
            <person name="Hiltunen Thoren M."/>
            <person name="Johannesson H."/>
        </authorList>
    </citation>
    <scope>NUCLEOTIDE SEQUENCE</scope>
    <source>
        <strain evidence="2">CBS 757.83</strain>
    </source>
</reference>
<feature type="compositionally biased region" description="Polar residues" evidence="1">
    <location>
        <begin position="330"/>
        <end position="347"/>
    </location>
</feature>
<reference evidence="2" key="2">
    <citation type="submission" date="2023-05" db="EMBL/GenBank/DDBJ databases">
        <authorList>
            <consortium name="Lawrence Berkeley National Laboratory"/>
            <person name="Steindorff A."/>
            <person name="Hensen N."/>
            <person name="Bonometti L."/>
            <person name="Westerberg I."/>
            <person name="Brannstrom I.O."/>
            <person name="Guillou S."/>
            <person name="Cros-Aarteil S."/>
            <person name="Calhoun S."/>
            <person name="Haridas S."/>
            <person name="Kuo A."/>
            <person name="Mondo S."/>
            <person name="Pangilinan J."/>
            <person name="Riley R."/>
            <person name="Labutti K."/>
            <person name="Andreopoulos B."/>
            <person name="Lipzen A."/>
            <person name="Chen C."/>
            <person name="Yanf M."/>
            <person name="Daum C."/>
            <person name="Ng V."/>
            <person name="Clum A."/>
            <person name="Ohm R."/>
            <person name="Martin F."/>
            <person name="Silar P."/>
            <person name="Natvig D."/>
            <person name="Lalanne C."/>
            <person name="Gautier V."/>
            <person name="Ament-Velasquez S.L."/>
            <person name="Kruys A."/>
            <person name="Hutchinson M.I."/>
            <person name="Powell A.J."/>
            <person name="Barry K."/>
            <person name="Miller A.N."/>
            <person name="Grigoriev I.V."/>
            <person name="Debuchy R."/>
            <person name="Gladieux P."/>
            <person name="Thoren M.H."/>
            <person name="Johannesson H."/>
        </authorList>
    </citation>
    <scope>NUCLEOTIDE SEQUENCE</scope>
    <source>
        <strain evidence="2">CBS 757.83</strain>
    </source>
</reference>
<comment type="caution">
    <text evidence="2">The sequence shown here is derived from an EMBL/GenBank/DDBJ whole genome shotgun (WGS) entry which is preliminary data.</text>
</comment>
<dbReference type="Proteomes" id="UP001305647">
    <property type="component" value="Unassembled WGS sequence"/>
</dbReference>
<proteinExistence type="predicted"/>
<evidence type="ECO:0000256" key="1">
    <source>
        <dbReference type="SAM" id="MobiDB-lite"/>
    </source>
</evidence>
<organism evidence="2 3">
    <name type="scientific">Parathielavia hyrcaniae</name>
    <dbReference type="NCBI Taxonomy" id="113614"/>
    <lineage>
        <taxon>Eukaryota</taxon>
        <taxon>Fungi</taxon>
        <taxon>Dikarya</taxon>
        <taxon>Ascomycota</taxon>
        <taxon>Pezizomycotina</taxon>
        <taxon>Sordariomycetes</taxon>
        <taxon>Sordariomycetidae</taxon>
        <taxon>Sordariales</taxon>
        <taxon>Chaetomiaceae</taxon>
        <taxon>Parathielavia</taxon>
    </lineage>
</organism>
<feature type="compositionally biased region" description="Basic and acidic residues" evidence="1">
    <location>
        <begin position="461"/>
        <end position="473"/>
    </location>
</feature>
<feature type="region of interest" description="Disordered" evidence="1">
    <location>
        <begin position="440"/>
        <end position="477"/>
    </location>
</feature>
<dbReference type="AlphaFoldDB" id="A0AAN6Q8Q3"/>
<gene>
    <name evidence="2" type="ORF">N658DRAFT_386000</name>
</gene>
<evidence type="ECO:0000313" key="3">
    <source>
        <dbReference type="Proteomes" id="UP001305647"/>
    </source>
</evidence>
<evidence type="ECO:0000313" key="2">
    <source>
        <dbReference type="EMBL" id="KAK4105707.1"/>
    </source>
</evidence>
<protein>
    <submittedName>
        <fullName evidence="2">Uncharacterized protein</fullName>
    </submittedName>
</protein>
<feature type="compositionally biased region" description="Polar residues" evidence="1">
    <location>
        <begin position="70"/>
        <end position="86"/>
    </location>
</feature>
<keyword evidence="3" id="KW-1185">Reference proteome</keyword>
<name>A0AAN6Q8Q3_9PEZI</name>
<feature type="compositionally biased region" description="Low complexity" evidence="1">
    <location>
        <begin position="308"/>
        <end position="323"/>
    </location>
</feature>
<feature type="non-terminal residue" evidence="2">
    <location>
        <position position="553"/>
    </location>
</feature>
<feature type="compositionally biased region" description="Polar residues" evidence="1">
    <location>
        <begin position="157"/>
        <end position="166"/>
    </location>
</feature>
<sequence>RRPSATLRSAARNAESFNRNRDHRVRRMSEDLAILRSHRARTRSVARIQAEQQRQQREQEETALPPEATSPRSGLQDRISSNSNDTLPAKEWRPSIALGSPLWLDGEDLGAIEIADRKVAQTRLWLDYYQGASDFLQTHQEALREREQLDEADETNTKPTSALHSTQTSAIQKRLRHLRVIVQDSHFPPERANIEAAIAGYESGAISYSDSYTLIWVGRIVDRCPDFDSFTVGRRARLARYEAEHGPGWLWYEPPLSGGGGTIRGPTMVIKRAVCLENKAEWRRGTDNMGHYRARMSFRRRKEMVAAAAASSSPFSHQQQQQPHAPPRRSTATKTTIIPQPNTSRPGTTVPDPDGPRIVWDMLLDSGATLPCLFEGDLRRLGINRHTYAAQSSRTIATADSVIESRVYELDVGVCGDGESQLPGSATGIASNSTHFPSPFSPSLVSPHSITPLSPPATDAVAEKPETENHSKQSSDLSDSLACTIPVVFFPGSSSDFSADHHTPDRLSGILPFHICYWSSAPGNFKLWLGETRNDVVGAGRLPGIMRYGGVIG</sequence>
<accession>A0AAN6Q8Q3</accession>
<feature type="region of interest" description="Disordered" evidence="1">
    <location>
        <begin position="1"/>
        <end position="30"/>
    </location>
</feature>
<feature type="region of interest" description="Disordered" evidence="1">
    <location>
        <begin position="146"/>
        <end position="166"/>
    </location>
</feature>
<feature type="region of interest" description="Disordered" evidence="1">
    <location>
        <begin position="308"/>
        <end position="353"/>
    </location>
</feature>
<feature type="compositionally biased region" description="Low complexity" evidence="1">
    <location>
        <begin position="440"/>
        <end position="449"/>
    </location>
</feature>